<keyword evidence="4" id="KW-0378">Hydrolase</keyword>
<name>A0A7D9EW93_PARCT</name>
<keyword evidence="3" id="KW-0255">Endonuclease</keyword>
<evidence type="ECO:0000256" key="10">
    <source>
        <dbReference type="SAM" id="MobiDB-lite"/>
    </source>
</evidence>
<gene>
    <name evidence="11" type="ORF">PACLA_8A069885</name>
</gene>
<keyword evidence="5" id="KW-0460">Magnesium</keyword>
<dbReference type="InterPro" id="IPR039537">
    <property type="entry name" value="Retrotran_Ty1/copia-like"/>
</dbReference>
<reference evidence="11" key="1">
    <citation type="submission" date="2020-04" db="EMBL/GenBank/DDBJ databases">
        <authorList>
            <person name="Alioto T."/>
            <person name="Alioto T."/>
            <person name="Gomez Garrido J."/>
        </authorList>
    </citation>
    <scope>NUCLEOTIDE SEQUENCE</scope>
    <source>
        <strain evidence="11">A484AB</strain>
    </source>
</reference>
<keyword evidence="12" id="KW-1185">Reference proteome</keyword>
<dbReference type="Gene3D" id="3.30.420.10">
    <property type="entry name" value="Ribonuclease H-like superfamily/Ribonuclease H"/>
    <property type="match status" value="1"/>
</dbReference>
<keyword evidence="6" id="KW-0229">DNA integration</keyword>
<evidence type="ECO:0000256" key="2">
    <source>
        <dbReference type="ARBA" id="ARBA00022723"/>
    </source>
</evidence>
<dbReference type="GO" id="GO:0015074">
    <property type="term" value="P:DNA integration"/>
    <property type="evidence" value="ECO:0007669"/>
    <property type="project" value="UniProtKB-KW"/>
</dbReference>
<feature type="compositionally biased region" description="Acidic residues" evidence="10">
    <location>
        <begin position="408"/>
        <end position="418"/>
    </location>
</feature>
<dbReference type="GO" id="GO:0003887">
    <property type="term" value="F:DNA-directed DNA polymerase activity"/>
    <property type="evidence" value="ECO:0007669"/>
    <property type="project" value="UniProtKB-KW"/>
</dbReference>
<keyword evidence="8" id="KW-0548">Nucleotidyltransferase</keyword>
<dbReference type="EMBL" id="CACRXK020009267">
    <property type="protein sequence ID" value="CAB4016811.1"/>
    <property type="molecule type" value="Genomic_DNA"/>
</dbReference>
<dbReference type="GO" id="GO:0003676">
    <property type="term" value="F:nucleic acid binding"/>
    <property type="evidence" value="ECO:0007669"/>
    <property type="project" value="InterPro"/>
</dbReference>
<evidence type="ECO:0000256" key="6">
    <source>
        <dbReference type="ARBA" id="ARBA00022908"/>
    </source>
</evidence>
<dbReference type="GO" id="GO:0016787">
    <property type="term" value="F:hydrolase activity"/>
    <property type="evidence" value="ECO:0007669"/>
    <property type="project" value="UniProtKB-KW"/>
</dbReference>
<dbReference type="Pfam" id="PF25597">
    <property type="entry name" value="SH3_retrovirus"/>
    <property type="match status" value="1"/>
</dbReference>
<evidence type="ECO:0000256" key="9">
    <source>
        <dbReference type="ARBA" id="ARBA00023172"/>
    </source>
</evidence>
<dbReference type="PROSITE" id="PS50994">
    <property type="entry name" value="INTEGRASE"/>
    <property type="match status" value="1"/>
</dbReference>
<keyword evidence="1" id="KW-0540">Nuclease</keyword>
<dbReference type="SUPFAM" id="SSF53098">
    <property type="entry name" value="Ribonuclease H-like"/>
    <property type="match status" value="1"/>
</dbReference>
<dbReference type="GO" id="GO:0006310">
    <property type="term" value="P:DNA recombination"/>
    <property type="evidence" value="ECO:0007669"/>
    <property type="project" value="UniProtKB-KW"/>
</dbReference>
<dbReference type="InterPro" id="IPR012337">
    <property type="entry name" value="RNaseH-like_sf"/>
</dbReference>
<keyword evidence="9" id="KW-0233">DNA recombination</keyword>
<dbReference type="InterPro" id="IPR036397">
    <property type="entry name" value="RNaseH_sf"/>
</dbReference>
<organism evidence="11 12">
    <name type="scientific">Paramuricea clavata</name>
    <name type="common">Red gorgonian</name>
    <name type="synonym">Violescent sea-whip</name>
    <dbReference type="NCBI Taxonomy" id="317549"/>
    <lineage>
        <taxon>Eukaryota</taxon>
        <taxon>Metazoa</taxon>
        <taxon>Cnidaria</taxon>
        <taxon>Anthozoa</taxon>
        <taxon>Octocorallia</taxon>
        <taxon>Malacalcyonacea</taxon>
        <taxon>Plexauridae</taxon>
        <taxon>Paramuricea</taxon>
    </lineage>
</organism>
<keyword evidence="8" id="KW-0808">Transferase</keyword>
<dbReference type="PANTHER" id="PTHR42648">
    <property type="entry name" value="TRANSPOSASE, PUTATIVE-RELATED"/>
    <property type="match status" value="1"/>
</dbReference>
<dbReference type="GO" id="GO:0003964">
    <property type="term" value="F:RNA-directed DNA polymerase activity"/>
    <property type="evidence" value="ECO:0007669"/>
    <property type="project" value="UniProtKB-KW"/>
</dbReference>
<keyword evidence="2" id="KW-0479">Metal-binding</keyword>
<dbReference type="InterPro" id="IPR057670">
    <property type="entry name" value="SH3_retrovirus"/>
</dbReference>
<dbReference type="GO" id="GO:0004519">
    <property type="term" value="F:endonuclease activity"/>
    <property type="evidence" value="ECO:0007669"/>
    <property type="project" value="UniProtKB-KW"/>
</dbReference>
<evidence type="ECO:0000256" key="1">
    <source>
        <dbReference type="ARBA" id="ARBA00022722"/>
    </source>
</evidence>
<dbReference type="AlphaFoldDB" id="A0A7D9EW93"/>
<sequence>MELADGTRRNNVALKRGDAEGSIADENGKYVKAVLKDVLFIPTYPQNIFSVRAATSNGAKVKFSQDKNELVYKDGTTFIIEEHERLYCLNTVNQLNDDSNISSSYDKVSLACNIYKWHEILGHCNFDDIMKLENVVPGMKVVGKVDRSKLECGTCTEGKFANCRNRAPDSRATKPLEMVHTDLAGPISPVSKNGFKYCIAFTDDFSGAIFVYFLRNKTDTLLATEKFLADCAPYGQVKCLRSDNDTEFMNGDFQDLLRKRAIKHETSCPNSPHQNGTAESMTGRKPDLSKMWVFGSECYIYNYDYKKLDPRCVKGVFVGYDKNSPAHFVYHPQCGKVMKHRLVKFIKNTSAEQCTQTEIDDLGLCRKEENGISPNDVQGQEKDFPEPEEIVENLDLGEGPQLGVEDSKEVEDDHEAKV</sequence>
<evidence type="ECO:0000256" key="5">
    <source>
        <dbReference type="ARBA" id="ARBA00022842"/>
    </source>
</evidence>
<evidence type="ECO:0000256" key="7">
    <source>
        <dbReference type="ARBA" id="ARBA00022918"/>
    </source>
</evidence>
<keyword evidence="7" id="KW-0695">RNA-directed DNA polymerase</keyword>
<feature type="region of interest" description="Disordered" evidence="10">
    <location>
        <begin position="394"/>
        <end position="418"/>
    </location>
</feature>
<keyword evidence="8" id="KW-0239">DNA-directed DNA polymerase</keyword>
<dbReference type="Proteomes" id="UP001152795">
    <property type="component" value="Unassembled WGS sequence"/>
</dbReference>
<proteinExistence type="predicted"/>
<dbReference type="Pfam" id="PF00665">
    <property type="entry name" value="rve"/>
    <property type="match status" value="1"/>
</dbReference>
<dbReference type="PANTHER" id="PTHR42648:SF11">
    <property type="entry name" value="TRANSPOSON TY4-P GAG-POL POLYPROTEIN"/>
    <property type="match status" value="1"/>
</dbReference>
<dbReference type="OrthoDB" id="7693780at2759"/>
<dbReference type="GO" id="GO:0046872">
    <property type="term" value="F:metal ion binding"/>
    <property type="evidence" value="ECO:0007669"/>
    <property type="project" value="UniProtKB-KW"/>
</dbReference>
<evidence type="ECO:0000256" key="4">
    <source>
        <dbReference type="ARBA" id="ARBA00022801"/>
    </source>
</evidence>
<evidence type="ECO:0000313" key="12">
    <source>
        <dbReference type="Proteomes" id="UP001152795"/>
    </source>
</evidence>
<dbReference type="InterPro" id="IPR001584">
    <property type="entry name" value="Integrase_cat-core"/>
</dbReference>
<comment type="caution">
    <text evidence="11">The sequence shown here is derived from an EMBL/GenBank/DDBJ whole genome shotgun (WGS) entry which is preliminary data.</text>
</comment>
<evidence type="ECO:0000256" key="3">
    <source>
        <dbReference type="ARBA" id="ARBA00022759"/>
    </source>
</evidence>
<protein>
    <submittedName>
        <fullName evidence="11">Retrovirus-related Pol poly from transposon TNT 1-94</fullName>
    </submittedName>
</protein>
<evidence type="ECO:0000313" key="11">
    <source>
        <dbReference type="EMBL" id="CAB4016811.1"/>
    </source>
</evidence>
<evidence type="ECO:0000256" key="8">
    <source>
        <dbReference type="ARBA" id="ARBA00022932"/>
    </source>
</evidence>
<accession>A0A7D9EW93</accession>